<dbReference type="Proteomes" id="UP001177934">
    <property type="component" value="Chromosome"/>
</dbReference>
<accession>A0AA95KNA1</accession>
<evidence type="ECO:0000313" key="2">
    <source>
        <dbReference type="EMBL" id="WHX08977.1"/>
    </source>
</evidence>
<protein>
    <submittedName>
        <fullName evidence="2">Uncharacterized protein</fullName>
    </submittedName>
</protein>
<keyword evidence="1" id="KW-0472">Membrane</keyword>
<feature type="transmembrane region" description="Helical" evidence="1">
    <location>
        <begin position="66"/>
        <end position="90"/>
    </location>
</feature>
<evidence type="ECO:0000313" key="3">
    <source>
        <dbReference type="Proteomes" id="UP001177934"/>
    </source>
</evidence>
<keyword evidence="1" id="KW-0812">Transmembrane</keyword>
<sequence length="95" mass="11075">MRLKDQQIIKQIIEKIRCTNDSLTVTTSQVQEAVNLCNFPQWLKTILLWIAAITLRKRGMFSFLKAYIVICSTYIITRPSIWEAVINSFLLPMLK</sequence>
<proteinExistence type="predicted"/>
<dbReference type="EMBL" id="CP126056">
    <property type="protein sequence ID" value="WHX08977.1"/>
    <property type="molecule type" value="Genomic_DNA"/>
</dbReference>
<keyword evidence="1" id="KW-1133">Transmembrane helix</keyword>
<reference evidence="2" key="1">
    <citation type="journal article" date="2023" name="Nat. Commun.">
        <title>Identification of a novel Human Milk Oligosaccharides utilization cluster in the infant gut commensal Bacteroides dorei.</title>
        <authorList>
            <person name="Kijner S."/>
            <person name="Ennis D."/>
            <person name="Shmorak S."/>
            <person name="Florentin A."/>
            <person name="Yassour M."/>
        </authorList>
    </citation>
    <scope>NUCLEOTIDE SEQUENCE</scope>
    <source>
        <strain evidence="2">2</strain>
    </source>
</reference>
<organism evidence="2 3">
    <name type="scientific">Phocaeicola dorei</name>
    <dbReference type="NCBI Taxonomy" id="357276"/>
    <lineage>
        <taxon>Bacteria</taxon>
        <taxon>Pseudomonadati</taxon>
        <taxon>Bacteroidota</taxon>
        <taxon>Bacteroidia</taxon>
        <taxon>Bacteroidales</taxon>
        <taxon>Bacteroidaceae</taxon>
        <taxon>Phocaeicola</taxon>
    </lineage>
</organism>
<gene>
    <name evidence="2" type="ORF">QNN11_16335</name>
</gene>
<evidence type="ECO:0000256" key="1">
    <source>
        <dbReference type="SAM" id="Phobius"/>
    </source>
</evidence>
<dbReference type="AlphaFoldDB" id="A0AA95KNA1"/>
<name>A0AA95KNA1_9BACT</name>